<organism evidence="2 3">
    <name type="scientific">Pseudomonas endophytica</name>
    <dbReference type="NCBI Taxonomy" id="1563157"/>
    <lineage>
        <taxon>Bacteria</taxon>
        <taxon>Pseudomonadati</taxon>
        <taxon>Pseudomonadota</taxon>
        <taxon>Gammaproteobacteria</taxon>
        <taxon>Pseudomonadales</taxon>
        <taxon>Pseudomonadaceae</taxon>
        <taxon>Pseudomonas</taxon>
    </lineage>
</organism>
<keyword evidence="1" id="KW-0472">Membrane</keyword>
<proteinExistence type="predicted"/>
<gene>
    <name evidence="2" type="ORF">AQS70_03105</name>
</gene>
<accession>A0A0N8VS95</accession>
<protein>
    <submittedName>
        <fullName evidence="2">Uncharacterized protein</fullName>
    </submittedName>
</protein>
<keyword evidence="1" id="KW-0812">Transmembrane</keyword>
<keyword evidence="3" id="KW-1185">Reference proteome</keyword>
<evidence type="ECO:0000313" key="2">
    <source>
        <dbReference type="EMBL" id="KQB52700.1"/>
    </source>
</evidence>
<evidence type="ECO:0000256" key="1">
    <source>
        <dbReference type="SAM" id="Phobius"/>
    </source>
</evidence>
<keyword evidence="1" id="KW-1133">Transmembrane helix</keyword>
<dbReference type="Proteomes" id="UP000050342">
    <property type="component" value="Unassembled WGS sequence"/>
</dbReference>
<reference evidence="2 3" key="1">
    <citation type="submission" date="2015-10" db="EMBL/GenBank/DDBJ databases">
        <title>Pseudomonas helleri sp. nov. and Pseudomonas weihenstephanensis sp. nov., isolated from raw cows milk.</title>
        <authorList>
            <person name="Von Neubeck M."/>
            <person name="Huptas C."/>
            <person name="Wenning M."/>
            <person name="Scherer S."/>
        </authorList>
    </citation>
    <scope>NUCLEOTIDE SEQUENCE [LARGE SCALE GENOMIC DNA]</scope>
    <source>
        <strain evidence="2 3">BSTT44</strain>
    </source>
</reference>
<comment type="caution">
    <text evidence="2">The sequence shown here is derived from an EMBL/GenBank/DDBJ whole genome shotgun (WGS) entry which is preliminary data.</text>
</comment>
<feature type="transmembrane region" description="Helical" evidence="1">
    <location>
        <begin position="46"/>
        <end position="65"/>
    </location>
</feature>
<evidence type="ECO:0000313" key="3">
    <source>
        <dbReference type="Proteomes" id="UP000050342"/>
    </source>
</evidence>
<dbReference type="AlphaFoldDB" id="A0A0N8VS95"/>
<name>A0A0N8VS95_9PSED</name>
<dbReference type="EMBL" id="LLWH01000187">
    <property type="protein sequence ID" value="KQB52700.1"/>
    <property type="molecule type" value="Genomic_DNA"/>
</dbReference>
<sequence length="70" mass="8022">MQWFKRFNQACEDLGRRIPTWFFCLVAAGFYIACLISLFAPAPFNSVLLMIPAVVISLGVLNRLYPPKER</sequence>
<feature type="transmembrane region" description="Helical" evidence="1">
    <location>
        <begin position="21"/>
        <end position="40"/>
    </location>
</feature>